<dbReference type="Proteomes" id="UP001374535">
    <property type="component" value="Chromosome 3"/>
</dbReference>
<proteinExistence type="predicted"/>
<evidence type="ECO:0000313" key="1">
    <source>
        <dbReference type="EMBL" id="WVZ16125.1"/>
    </source>
</evidence>
<keyword evidence="2" id="KW-1185">Reference proteome</keyword>
<evidence type="ECO:0000313" key="2">
    <source>
        <dbReference type="Proteomes" id="UP001374535"/>
    </source>
</evidence>
<gene>
    <name evidence="1" type="ORF">V8G54_009107</name>
</gene>
<protein>
    <submittedName>
        <fullName evidence="1">Uncharacterized protein</fullName>
    </submittedName>
</protein>
<sequence length="113" mass="12593">MLVSLGSAMRWSRRVRLKSPGTEKTSVTPTWTRRRARWRPRVASVEVMAVAGREFLMAEAVPLGTLPTSLLAGLVESREPMLSMGLFEFDEVKVVCVDGVREKEEGVGIYKVV</sequence>
<accession>A0AAQ3NTV0</accession>
<dbReference type="AlphaFoldDB" id="A0AAQ3NTV0"/>
<name>A0AAQ3NTV0_VIGMU</name>
<dbReference type="EMBL" id="CP144698">
    <property type="protein sequence ID" value="WVZ16125.1"/>
    <property type="molecule type" value="Genomic_DNA"/>
</dbReference>
<reference evidence="1 2" key="1">
    <citation type="journal article" date="2023" name="Life. Sci Alliance">
        <title>Evolutionary insights into 3D genome organization and epigenetic landscape of Vigna mungo.</title>
        <authorList>
            <person name="Junaid A."/>
            <person name="Singh B."/>
            <person name="Bhatia S."/>
        </authorList>
    </citation>
    <scope>NUCLEOTIDE SEQUENCE [LARGE SCALE GENOMIC DNA]</scope>
    <source>
        <strain evidence="1">Urdbean</strain>
    </source>
</reference>
<organism evidence="1 2">
    <name type="scientific">Vigna mungo</name>
    <name type="common">Black gram</name>
    <name type="synonym">Phaseolus mungo</name>
    <dbReference type="NCBI Taxonomy" id="3915"/>
    <lineage>
        <taxon>Eukaryota</taxon>
        <taxon>Viridiplantae</taxon>
        <taxon>Streptophyta</taxon>
        <taxon>Embryophyta</taxon>
        <taxon>Tracheophyta</taxon>
        <taxon>Spermatophyta</taxon>
        <taxon>Magnoliopsida</taxon>
        <taxon>eudicotyledons</taxon>
        <taxon>Gunneridae</taxon>
        <taxon>Pentapetalae</taxon>
        <taxon>rosids</taxon>
        <taxon>fabids</taxon>
        <taxon>Fabales</taxon>
        <taxon>Fabaceae</taxon>
        <taxon>Papilionoideae</taxon>
        <taxon>50 kb inversion clade</taxon>
        <taxon>NPAAA clade</taxon>
        <taxon>indigoferoid/millettioid clade</taxon>
        <taxon>Phaseoleae</taxon>
        <taxon>Vigna</taxon>
    </lineage>
</organism>